<dbReference type="PANTHER" id="PTHR11782">
    <property type="entry name" value="ADENOSINE/GUANOSINE DIPHOSPHATASE"/>
    <property type="match status" value="1"/>
</dbReference>
<dbReference type="InterPro" id="IPR000407">
    <property type="entry name" value="GDA1_CD39_NTPase"/>
</dbReference>
<keyword evidence="3" id="KW-1133">Transmembrane helix</keyword>
<evidence type="ECO:0000256" key="1">
    <source>
        <dbReference type="ARBA" id="ARBA00009283"/>
    </source>
</evidence>
<dbReference type="GO" id="GO:0009134">
    <property type="term" value="P:nucleoside diphosphate catabolic process"/>
    <property type="evidence" value="ECO:0007669"/>
    <property type="project" value="TreeGrafter"/>
</dbReference>
<dbReference type="PANTHER" id="PTHR11782:SF83">
    <property type="entry name" value="GUANOSINE-DIPHOSPHATASE"/>
    <property type="match status" value="1"/>
</dbReference>
<dbReference type="GO" id="GO:0017110">
    <property type="term" value="F:nucleoside diphosphate phosphatase activity"/>
    <property type="evidence" value="ECO:0007669"/>
    <property type="project" value="TreeGrafter"/>
</dbReference>
<reference evidence="4 5" key="1">
    <citation type="submission" date="2018-11" db="EMBL/GenBank/DDBJ databases">
        <authorList>
            <consortium name="Pathogen Informatics"/>
        </authorList>
    </citation>
    <scope>NUCLEOTIDE SEQUENCE [LARGE SCALE GENOMIC DNA]</scope>
</reference>
<protein>
    <submittedName>
        <fullName evidence="4">Uncharacterized protein</fullName>
    </submittedName>
</protein>
<dbReference type="Proteomes" id="UP000281553">
    <property type="component" value="Unassembled WGS sequence"/>
</dbReference>
<evidence type="ECO:0000313" key="4">
    <source>
        <dbReference type="EMBL" id="VDK70254.1"/>
    </source>
</evidence>
<dbReference type="Gene3D" id="3.30.420.40">
    <property type="match status" value="1"/>
</dbReference>
<dbReference type="EMBL" id="UYRU01041832">
    <property type="protein sequence ID" value="VDK70254.1"/>
    <property type="molecule type" value="Genomic_DNA"/>
</dbReference>
<evidence type="ECO:0000256" key="2">
    <source>
        <dbReference type="ARBA" id="ARBA00022801"/>
    </source>
</evidence>
<proteinExistence type="inferred from homology"/>
<gene>
    <name evidence="4" type="ORF">DILT_LOCUS2231</name>
</gene>
<keyword evidence="3" id="KW-0812">Transmembrane</keyword>
<organism evidence="4 5">
    <name type="scientific">Dibothriocephalus latus</name>
    <name type="common">Fish tapeworm</name>
    <name type="synonym">Diphyllobothrium latum</name>
    <dbReference type="NCBI Taxonomy" id="60516"/>
    <lineage>
        <taxon>Eukaryota</taxon>
        <taxon>Metazoa</taxon>
        <taxon>Spiralia</taxon>
        <taxon>Lophotrochozoa</taxon>
        <taxon>Platyhelminthes</taxon>
        <taxon>Cestoda</taxon>
        <taxon>Eucestoda</taxon>
        <taxon>Diphyllobothriidea</taxon>
        <taxon>Diphyllobothriidae</taxon>
        <taxon>Dibothriocephalus</taxon>
    </lineage>
</organism>
<evidence type="ECO:0000313" key="5">
    <source>
        <dbReference type="Proteomes" id="UP000281553"/>
    </source>
</evidence>
<keyword evidence="5" id="KW-1185">Reference proteome</keyword>
<feature type="transmembrane region" description="Helical" evidence="3">
    <location>
        <begin position="32"/>
        <end position="51"/>
    </location>
</feature>
<dbReference type="Pfam" id="PF01150">
    <property type="entry name" value="GDA1_CD39"/>
    <property type="match status" value="1"/>
</dbReference>
<evidence type="ECO:0000256" key="3">
    <source>
        <dbReference type="SAM" id="Phobius"/>
    </source>
</evidence>
<keyword evidence="3" id="KW-0472">Membrane</keyword>
<dbReference type="AlphaFoldDB" id="A0A3P6TW62"/>
<accession>A0A3P6TW62</accession>
<dbReference type="OrthoDB" id="6372431at2759"/>
<name>A0A3P6TW62_DIBLA</name>
<comment type="similarity">
    <text evidence="1">Belongs to the GDA1/CD39 NTPase family.</text>
</comment>
<dbReference type="GO" id="GO:0016020">
    <property type="term" value="C:membrane"/>
    <property type="evidence" value="ECO:0007669"/>
    <property type="project" value="TreeGrafter"/>
</dbReference>
<keyword evidence="2" id="KW-0378">Hydrolase</keyword>
<sequence length="157" mass="17256">MADAAAGLGDMESSEPKVRTPATRLRKFITRLLLGLLLLVLLLIIILVSVYCVAPDVFNAYCIIVDAGSTSTKITLFRWRDFPFRSNGWVKQVNHTKTKKGISAYAQNPEEASASLVPVIKQLLDANVPKARRKSTRLFLGATAGMRLLKCVLPSLN</sequence>